<dbReference type="AlphaFoldDB" id="A0A6P1QU23"/>
<evidence type="ECO:0000256" key="4">
    <source>
        <dbReference type="ARBA" id="ARBA00022801"/>
    </source>
</evidence>
<keyword evidence="2 6" id="KW-0540">Nuclease</keyword>
<protein>
    <recommendedName>
        <fullName evidence="6 7">Ribonuclease P protein component</fullName>
        <shortName evidence="6">RNase P protein</shortName>
        <shortName evidence="6">RNaseP protein</shortName>
        <ecNumber evidence="6 7">3.1.26.5</ecNumber>
    </recommendedName>
    <alternativeName>
        <fullName evidence="6">Protein C5</fullName>
    </alternativeName>
</protein>
<proteinExistence type="inferred from homology"/>
<keyword evidence="3 6" id="KW-0255">Endonuclease</keyword>
<dbReference type="GO" id="GO:0030677">
    <property type="term" value="C:ribonuclease P complex"/>
    <property type="evidence" value="ECO:0007669"/>
    <property type="project" value="TreeGrafter"/>
</dbReference>
<keyword evidence="4 6" id="KW-0378">Hydrolase</keyword>
<evidence type="ECO:0000256" key="6">
    <source>
        <dbReference type="HAMAP-Rule" id="MF_00227"/>
    </source>
</evidence>
<dbReference type="HAMAP" id="MF_00227">
    <property type="entry name" value="RNase_P"/>
    <property type="match status" value="1"/>
</dbReference>
<comment type="catalytic activity">
    <reaction evidence="6">
        <text>Endonucleolytic cleavage of RNA, removing 5'-extranucleotides from tRNA precursor.</text>
        <dbReference type="EC" id="3.1.26.5"/>
    </reaction>
</comment>
<dbReference type="InterPro" id="IPR000100">
    <property type="entry name" value="RNase_P"/>
</dbReference>
<dbReference type="OrthoDB" id="1524972at2"/>
<evidence type="ECO:0000256" key="2">
    <source>
        <dbReference type="ARBA" id="ARBA00022722"/>
    </source>
</evidence>
<accession>A0A6P1QU23</accession>
<comment type="subunit">
    <text evidence="6">Consists of a catalytic RNA component (M1 or rnpB) and a protein subunit.</text>
</comment>
<dbReference type="InterPro" id="IPR014721">
    <property type="entry name" value="Ribsml_uS5_D2-typ_fold_subgr"/>
</dbReference>
<dbReference type="Pfam" id="PF00825">
    <property type="entry name" value="Ribonuclease_P"/>
    <property type="match status" value="1"/>
</dbReference>
<evidence type="ECO:0000256" key="7">
    <source>
        <dbReference type="NCBIfam" id="TIGR00188"/>
    </source>
</evidence>
<evidence type="ECO:0000313" key="9">
    <source>
        <dbReference type="Proteomes" id="UP000464318"/>
    </source>
</evidence>
<dbReference type="PANTHER" id="PTHR33992">
    <property type="entry name" value="RIBONUCLEASE P PROTEIN COMPONENT"/>
    <property type="match status" value="1"/>
</dbReference>
<organism evidence="8 9">
    <name type="scientific">Bergeyella cardium</name>
    <dbReference type="NCBI Taxonomy" id="1585976"/>
    <lineage>
        <taxon>Bacteria</taxon>
        <taxon>Pseudomonadati</taxon>
        <taxon>Bacteroidota</taxon>
        <taxon>Flavobacteriia</taxon>
        <taxon>Flavobacteriales</taxon>
        <taxon>Weeksellaceae</taxon>
        <taxon>Bergeyella</taxon>
    </lineage>
</organism>
<dbReference type="GO" id="GO:0004526">
    <property type="term" value="F:ribonuclease P activity"/>
    <property type="evidence" value="ECO:0007669"/>
    <property type="project" value="UniProtKB-UniRule"/>
</dbReference>
<dbReference type="EMBL" id="CP029149">
    <property type="protein sequence ID" value="QHN65299.1"/>
    <property type="molecule type" value="Genomic_DNA"/>
</dbReference>
<keyword evidence="9" id="KW-1185">Reference proteome</keyword>
<keyword evidence="5 6" id="KW-0694">RNA-binding</keyword>
<sequence length="115" mass="13420">MKKYAYPRSEKLKQDKDFALLFKKGKWRTAGAVRLVFTSSDEVQKPKVGVSASKKLFKRSIDRNRAKRLLRAVYRHHKEAFAQKFGSQTLAMLFWISPELPPNYQTVEADFLKLL</sequence>
<dbReference type="NCBIfam" id="TIGR00188">
    <property type="entry name" value="rnpA"/>
    <property type="match status" value="1"/>
</dbReference>
<dbReference type="InterPro" id="IPR020568">
    <property type="entry name" value="Ribosomal_Su5_D2-typ_SF"/>
</dbReference>
<dbReference type="GO" id="GO:0000049">
    <property type="term" value="F:tRNA binding"/>
    <property type="evidence" value="ECO:0007669"/>
    <property type="project" value="UniProtKB-UniRule"/>
</dbReference>
<name>A0A6P1QU23_9FLAO</name>
<evidence type="ECO:0000256" key="3">
    <source>
        <dbReference type="ARBA" id="ARBA00022759"/>
    </source>
</evidence>
<evidence type="ECO:0000256" key="5">
    <source>
        <dbReference type="ARBA" id="ARBA00022884"/>
    </source>
</evidence>
<keyword evidence="1 6" id="KW-0819">tRNA processing</keyword>
<reference evidence="8 9" key="1">
    <citation type="submission" date="2018-04" db="EMBL/GenBank/DDBJ databases">
        <title>Characteristic and Complete Genome Sequencing of A Novel Member of Infective Endocarditis Causative Bacteria: Bergeyella cardium QL-PH.</title>
        <authorList>
            <person name="Pan H."/>
            <person name="Sun E."/>
            <person name="Zhang Y."/>
        </authorList>
    </citation>
    <scope>NUCLEOTIDE SEQUENCE [LARGE SCALE GENOMIC DNA]</scope>
    <source>
        <strain evidence="8 9">HPQL</strain>
    </source>
</reference>
<dbReference type="EC" id="3.1.26.5" evidence="6 7"/>
<evidence type="ECO:0000313" key="8">
    <source>
        <dbReference type="EMBL" id="QHN65299.1"/>
    </source>
</evidence>
<dbReference type="Proteomes" id="UP000464318">
    <property type="component" value="Chromosome"/>
</dbReference>
<comment type="function">
    <text evidence="6">RNaseP catalyzes the removal of the 5'-leader sequence from pre-tRNA to produce the mature 5'-terminus. It can also cleave other RNA substrates such as 4.5S RNA. The protein component plays an auxiliary but essential role in vivo by binding to the 5'-leader sequence and broadening the substrate specificity of the ribozyme.</text>
</comment>
<dbReference type="RefSeq" id="WP_120489770.1">
    <property type="nucleotide sequence ID" value="NZ_CP029149.1"/>
</dbReference>
<dbReference type="Gene3D" id="3.30.230.10">
    <property type="match status" value="1"/>
</dbReference>
<dbReference type="PANTHER" id="PTHR33992:SF1">
    <property type="entry name" value="RIBONUCLEASE P PROTEIN COMPONENT"/>
    <property type="match status" value="1"/>
</dbReference>
<comment type="similarity">
    <text evidence="6">Belongs to the RnpA family.</text>
</comment>
<dbReference type="GO" id="GO:0001682">
    <property type="term" value="P:tRNA 5'-leader removal"/>
    <property type="evidence" value="ECO:0007669"/>
    <property type="project" value="UniProtKB-UniRule"/>
</dbReference>
<dbReference type="GO" id="GO:0042781">
    <property type="term" value="F:3'-tRNA processing endoribonuclease activity"/>
    <property type="evidence" value="ECO:0007669"/>
    <property type="project" value="TreeGrafter"/>
</dbReference>
<evidence type="ECO:0000256" key="1">
    <source>
        <dbReference type="ARBA" id="ARBA00022694"/>
    </source>
</evidence>
<dbReference type="SUPFAM" id="SSF54211">
    <property type="entry name" value="Ribosomal protein S5 domain 2-like"/>
    <property type="match status" value="1"/>
</dbReference>
<gene>
    <name evidence="6 8" type="primary">rnpA</name>
    <name evidence="8" type="ORF">DBX24_05045</name>
</gene>
<dbReference type="KEGG" id="bcad:DBX24_05045"/>